<dbReference type="AlphaFoldDB" id="A0A9R1CAA0"/>
<gene>
    <name evidence="4" type="ORF">PRLR5076_16710</name>
</gene>
<dbReference type="EMBL" id="BPUB01000002">
    <property type="protein sequence ID" value="GJG58820.1"/>
    <property type="molecule type" value="Genomic_DNA"/>
</dbReference>
<dbReference type="InterPro" id="IPR009057">
    <property type="entry name" value="Homeodomain-like_sf"/>
</dbReference>
<dbReference type="Pfam" id="PF00440">
    <property type="entry name" value="TetR_N"/>
    <property type="match status" value="1"/>
</dbReference>
<feature type="DNA-binding region" description="H-T-H motif" evidence="2">
    <location>
        <begin position="11"/>
        <end position="30"/>
    </location>
</feature>
<dbReference type="PANTHER" id="PTHR30328:SF54">
    <property type="entry name" value="HTH-TYPE TRANSCRIPTIONAL REPRESSOR SCO4008"/>
    <property type="match status" value="1"/>
</dbReference>
<dbReference type="InterPro" id="IPR050109">
    <property type="entry name" value="HTH-type_TetR-like_transc_reg"/>
</dbReference>
<dbReference type="Proteomes" id="UP000825483">
    <property type="component" value="Unassembled WGS sequence"/>
</dbReference>
<dbReference type="PANTHER" id="PTHR30328">
    <property type="entry name" value="TRANSCRIPTIONAL REPRESSOR"/>
    <property type="match status" value="1"/>
</dbReference>
<comment type="caution">
    <text evidence="4">The sequence shown here is derived from an EMBL/GenBank/DDBJ whole genome shotgun (WGS) entry which is preliminary data.</text>
</comment>
<dbReference type="GO" id="GO:0003677">
    <property type="term" value="F:DNA binding"/>
    <property type="evidence" value="ECO:0007669"/>
    <property type="project" value="UniProtKB-UniRule"/>
</dbReference>
<keyword evidence="5" id="KW-1185">Reference proteome</keyword>
<evidence type="ECO:0000259" key="3">
    <source>
        <dbReference type="PROSITE" id="PS50977"/>
    </source>
</evidence>
<proteinExistence type="predicted"/>
<dbReference type="Gene3D" id="1.10.357.10">
    <property type="entry name" value="Tetracycline Repressor, domain 2"/>
    <property type="match status" value="1"/>
</dbReference>
<evidence type="ECO:0000256" key="1">
    <source>
        <dbReference type="ARBA" id="ARBA00023125"/>
    </source>
</evidence>
<dbReference type="SUPFAM" id="SSF46689">
    <property type="entry name" value="Homeodomain-like"/>
    <property type="match status" value="1"/>
</dbReference>
<dbReference type="Gene3D" id="1.10.10.60">
    <property type="entry name" value="Homeodomain-like"/>
    <property type="match status" value="1"/>
</dbReference>
<reference evidence="4" key="1">
    <citation type="journal article" date="2022" name="Int. J. Syst. Evol. Microbiol.">
        <title>Prevotella lacticifex sp. nov., isolated from the rumen of cows.</title>
        <authorList>
            <person name="Shinkai T."/>
            <person name="Ikeyama N."/>
            <person name="Kumagai M."/>
            <person name="Ohmori H."/>
            <person name="Sakamoto M."/>
            <person name="Ohkuma M."/>
            <person name="Mitsumori M."/>
        </authorList>
    </citation>
    <scope>NUCLEOTIDE SEQUENCE</scope>
    <source>
        <strain evidence="4">R5076</strain>
    </source>
</reference>
<accession>A0A9R1CAA0</accession>
<dbReference type="InterPro" id="IPR001647">
    <property type="entry name" value="HTH_TetR"/>
</dbReference>
<feature type="domain" description="HTH tetR-type" evidence="3">
    <location>
        <begin position="1"/>
        <end position="48"/>
    </location>
</feature>
<protein>
    <submittedName>
        <fullName evidence="4">TetR family transcriptional regulator</fullName>
    </submittedName>
</protein>
<evidence type="ECO:0000313" key="4">
    <source>
        <dbReference type="EMBL" id="GJG58820.1"/>
    </source>
</evidence>
<name>A0A9R1CAA0_9BACT</name>
<organism evidence="4 5">
    <name type="scientific">Prevotella lacticifex</name>
    <dbReference type="NCBI Taxonomy" id="2854755"/>
    <lineage>
        <taxon>Bacteria</taxon>
        <taxon>Pseudomonadati</taxon>
        <taxon>Bacteroidota</taxon>
        <taxon>Bacteroidia</taxon>
        <taxon>Bacteroidales</taxon>
        <taxon>Prevotellaceae</taxon>
        <taxon>Prevotella</taxon>
    </lineage>
</organism>
<keyword evidence="1 2" id="KW-0238">DNA-binding</keyword>
<evidence type="ECO:0000313" key="5">
    <source>
        <dbReference type="Proteomes" id="UP000825483"/>
    </source>
</evidence>
<evidence type="ECO:0000256" key="2">
    <source>
        <dbReference type="PROSITE-ProRule" id="PRU00335"/>
    </source>
</evidence>
<sequence length="188" mass="21994">MFVEQGIRMVRMDDIARSLSISKRTLYEIYDNKEELLMDVVKTGIERDRNRISTLLTNGANPIEVIFEGYRQRLKQFSSINPQFFEDINTYESVKNFLREKKEKGLFERIDFFEKGVGQGYFIAGVDYKLLNTIIDGAMQYIMSEKLYTKNDVKDMFRSSVMILLRGVCTPHGLKQLDSLMQNLTEKK</sequence>
<dbReference type="PROSITE" id="PS50977">
    <property type="entry name" value="HTH_TETR_2"/>
    <property type="match status" value="1"/>
</dbReference>